<evidence type="ECO:0000256" key="2">
    <source>
        <dbReference type="ARBA" id="ARBA00006275"/>
    </source>
</evidence>
<dbReference type="Pfam" id="PF14322">
    <property type="entry name" value="SusD-like_3"/>
    <property type="match status" value="1"/>
</dbReference>
<dbReference type="InterPro" id="IPR011990">
    <property type="entry name" value="TPR-like_helical_dom_sf"/>
</dbReference>
<dbReference type="InterPro" id="IPR033985">
    <property type="entry name" value="SusD-like_N"/>
</dbReference>
<reference evidence="8 9" key="1">
    <citation type="submission" date="2011-12" db="EMBL/GenBank/DDBJ databases">
        <title>The Genome Sequence of Prevotella maculosa OT 289.</title>
        <authorList>
            <consortium name="The Broad Institute Genome Sequencing Platform"/>
            <person name="Earl A."/>
            <person name="Ward D."/>
            <person name="Feldgarden M."/>
            <person name="Gevers D."/>
            <person name="Izard J."/>
            <person name="Blanton J.M."/>
            <person name="Mathney J."/>
            <person name="Tanner A.C."/>
            <person name="Dewhirst F.E."/>
            <person name="Young S.K."/>
            <person name="Zeng Q."/>
            <person name="Gargeya S."/>
            <person name="Fitzgerald M."/>
            <person name="Haas B."/>
            <person name="Abouelleil A."/>
            <person name="Alvarado L."/>
            <person name="Arachchi H.M."/>
            <person name="Berlin A."/>
            <person name="Chapman S.B."/>
            <person name="Gearin G."/>
            <person name="Goldberg J."/>
            <person name="Griggs A."/>
            <person name="Gujja S."/>
            <person name="Hansen M."/>
            <person name="Heiman D."/>
            <person name="Howarth C."/>
            <person name="Larimer J."/>
            <person name="Lui A."/>
            <person name="MacDonald P.J.P."/>
            <person name="McCowen C."/>
            <person name="Montmayeur A."/>
            <person name="Murphy C."/>
            <person name="Neiman D."/>
            <person name="Pearson M."/>
            <person name="Priest M."/>
            <person name="Roberts A."/>
            <person name="Saif S."/>
            <person name="Shea T."/>
            <person name="Sisk P."/>
            <person name="Stolte C."/>
            <person name="Sykes S."/>
            <person name="Wortman J."/>
            <person name="Nusbaum C."/>
            <person name="Birren B."/>
        </authorList>
    </citation>
    <scope>NUCLEOTIDE SEQUENCE [LARGE SCALE GENOMIC DNA]</scope>
    <source>
        <strain evidence="8 9">OT 289</strain>
    </source>
</reference>
<evidence type="ECO:0000313" key="8">
    <source>
        <dbReference type="EMBL" id="EHO70196.1"/>
    </source>
</evidence>
<keyword evidence="5" id="KW-0998">Cell outer membrane</keyword>
<proteinExistence type="inferred from homology"/>
<sequence>MAVLSMFSAVVFSSCGDNWLDVTSKTESNSANYYKSQEDGLRALYACYDGWQRTVSDGPSFTIYQLTETMSDECFGGTGNTDGRNTQVLDRFDMNQAPSYTDMHNTLWASYYAAIFRCNEFIDKAGGIAWDDDRARATYLGETYAIRGLCYFDMVRTWEHIPLLLHASKDNIPQADPDSVYAQIVKDLTYAAETIPSNAYPKADAAKNDGHITRYAAMGMLARVYLFYDGYYNHNEGKPVPGGLTKEKALSYCEEVIKSGEYGLIPQFKNLWPAASDDKTGKYLDHWVDKSSYAGVGNKETVLSMKFNYTADYNGNNDGNRFVVNLGMRTGANVYDRYGQGWGALTVNPKQASVYGPGDTRRQASIIDCQQLRDYEKNYIADQREYTGYAIKKYTPLSKNMTAEDGTTSLVSYLQGDMAGDFMISQYQDWILLRYSDVLLMAAELGSSKAQQYLNEVRKRAYTQDDGSLNGNYVAVTPTRENIWKERQREFAFEGIRYWDQLRQGLRAAANQIAEHNTVLLSGGVRERISIEAENIIKKRGFCQIPLSQITLSNDVLKQNAGW</sequence>
<keyword evidence="3" id="KW-0732">Signal</keyword>
<evidence type="ECO:0000313" key="9">
    <source>
        <dbReference type="Proteomes" id="UP000003167"/>
    </source>
</evidence>
<feature type="domain" description="SusD-like N-terminal" evidence="7">
    <location>
        <begin position="94"/>
        <end position="226"/>
    </location>
</feature>
<comment type="caution">
    <text evidence="8">The sequence shown here is derived from an EMBL/GenBank/DDBJ whole genome shotgun (WGS) entry which is preliminary data.</text>
</comment>
<evidence type="ECO:0000259" key="7">
    <source>
        <dbReference type="Pfam" id="PF14322"/>
    </source>
</evidence>
<comment type="subcellular location">
    <subcellularLocation>
        <location evidence="1">Cell outer membrane</location>
    </subcellularLocation>
</comment>
<evidence type="ECO:0000259" key="6">
    <source>
        <dbReference type="Pfam" id="PF07980"/>
    </source>
</evidence>
<evidence type="ECO:0008006" key="10">
    <source>
        <dbReference type="Google" id="ProtNLM"/>
    </source>
</evidence>
<dbReference type="GO" id="GO:0009279">
    <property type="term" value="C:cell outer membrane"/>
    <property type="evidence" value="ECO:0007669"/>
    <property type="project" value="UniProtKB-SubCell"/>
</dbReference>
<evidence type="ECO:0000256" key="3">
    <source>
        <dbReference type="ARBA" id="ARBA00022729"/>
    </source>
</evidence>
<feature type="domain" description="RagB/SusD" evidence="6">
    <location>
        <begin position="300"/>
        <end position="563"/>
    </location>
</feature>
<organism evidence="8 9">
    <name type="scientific">Segatella maculosa OT 289</name>
    <dbReference type="NCBI Taxonomy" id="999422"/>
    <lineage>
        <taxon>Bacteria</taxon>
        <taxon>Pseudomonadati</taxon>
        <taxon>Bacteroidota</taxon>
        <taxon>Bacteroidia</taxon>
        <taxon>Bacteroidales</taxon>
        <taxon>Prevotellaceae</taxon>
        <taxon>Segatella</taxon>
    </lineage>
</organism>
<keyword evidence="4" id="KW-0472">Membrane</keyword>
<gene>
    <name evidence="8" type="ORF">HMPREF9944_01403</name>
</gene>
<comment type="similarity">
    <text evidence="2">Belongs to the SusD family.</text>
</comment>
<dbReference type="HOGENOM" id="CLU_015553_1_0_10"/>
<dbReference type="AlphaFoldDB" id="H1HMK9"/>
<dbReference type="SUPFAM" id="SSF48452">
    <property type="entry name" value="TPR-like"/>
    <property type="match status" value="1"/>
</dbReference>
<dbReference type="Pfam" id="PF07980">
    <property type="entry name" value="SusD_RagB"/>
    <property type="match status" value="1"/>
</dbReference>
<dbReference type="Gene3D" id="1.25.40.390">
    <property type="match status" value="1"/>
</dbReference>
<dbReference type="EMBL" id="AGEK01000027">
    <property type="protein sequence ID" value="EHO70196.1"/>
    <property type="molecule type" value="Genomic_DNA"/>
</dbReference>
<keyword evidence="9" id="KW-1185">Reference proteome</keyword>
<dbReference type="Proteomes" id="UP000003167">
    <property type="component" value="Unassembled WGS sequence"/>
</dbReference>
<dbReference type="STRING" id="999422.HMPREF9944_01403"/>
<accession>H1HMK9</accession>
<evidence type="ECO:0000256" key="1">
    <source>
        <dbReference type="ARBA" id="ARBA00004442"/>
    </source>
</evidence>
<name>H1HMK9_9BACT</name>
<dbReference type="InterPro" id="IPR012944">
    <property type="entry name" value="SusD_RagB_dom"/>
</dbReference>
<evidence type="ECO:0000256" key="4">
    <source>
        <dbReference type="ARBA" id="ARBA00023136"/>
    </source>
</evidence>
<dbReference type="PATRIC" id="fig|999422.3.peg.1458"/>
<evidence type="ECO:0000256" key="5">
    <source>
        <dbReference type="ARBA" id="ARBA00023237"/>
    </source>
</evidence>
<protein>
    <recommendedName>
        <fullName evidence="10">RagB/SusD domain-containing protein</fullName>
    </recommendedName>
</protein>